<name>A0ABN7S242_OIKDI</name>
<feature type="repeat" description="FG-GAP" evidence="4">
    <location>
        <begin position="398"/>
        <end position="459"/>
    </location>
</feature>
<feature type="chain" id="PRO_5046059842" evidence="6">
    <location>
        <begin position="21"/>
        <end position="1089"/>
    </location>
</feature>
<keyword evidence="2" id="KW-0677">Repeat</keyword>
<evidence type="ECO:0000313" key="7">
    <source>
        <dbReference type="EMBL" id="CAG5091150.1"/>
    </source>
</evidence>
<keyword evidence="1 6" id="KW-0732">Signal</keyword>
<keyword evidence="8" id="KW-1185">Reference proteome</keyword>
<dbReference type="InterPro" id="IPR028994">
    <property type="entry name" value="Integrin_alpha_N"/>
</dbReference>
<gene>
    <name evidence="7" type="ORF">OKIOD_LOCUS4446</name>
</gene>
<evidence type="ECO:0000256" key="5">
    <source>
        <dbReference type="SAM" id="Phobius"/>
    </source>
</evidence>
<sequence length="1089" mass="121066">MRSMIFALSAVLGLESSVFSEKLTLTNSQEGSKFGASFDFFTQRKNGEEVVNLVVGAPKFNVQPGYTGRVYSYEIDRQCTSETCHESPLLFEADQGTLMNNIFRGIREENLLVHNKFLGATIKVDDSGALWFCDPRATAAAMCDRRDHEDLEEGETRCRTLKKTEDMQSSVERHDFPIGSCYYVKNIKDQIDGLKNGNIDSTAINWISPCFTYLTPLLPTGGHSLPTIYWKNGTQEYGRYGRNYDQGMMSMSCHFGTSINEFDSNVFVGAPKNHNQGNTFAFNTREFPSKALLMVAGMQQIEKSITKKKFLSFSKPEYSSESMTPDFIKRKEAGGRRGSNVGSINIGGEDFLLEVEDRGLNDQHKRTGCVNFLKLQQEYEWGGEMPKSYQQSSEALESRRTRVCGTFSHESFGFAIQVIDINNDGLDDLIVGAPHYSEKRKYDIGRIFIYIQRDGKLDDIDPKILLGVDQEGRFGSAIEHVGDQDGDGFNDVVISSPYAANENNSLGKLYLIYGGKFTMKAANEASAEDFCLLDKTDIGEVSGYSPTGDFKALGSKMKYKTGEDNQLFVTAGESDMIYLFNLKPMFKLELYWGDQSVLDREANQLRAEICVRLTDKPVEAPNSVTVEVAIQLDPRLVGDVIMQKIEIKTRRSSEFCEEISVEISKVLQDCNTGPFELAVFEAKLNIKNQQEMFGYTFGCKSRLPRHFVEIEGDGSNTPKINLDVEMDKTETTVKSINVPAERLNGQLTVRLDDALLMRPSLMMEFEEGQLSFDMTSDNDWYVDACPNDSSCGNTYFGRKCIFKSLGFAMNEGDRQRANFAFDVKADGTSKELGYSAKLFSCGKCQEIRNCGGTECSSSITVVQEKLLDKNTARLSVSPDSSLCNVDNDNETGAEIISISVSSLISGVSPVKAGNLAVVTTITEAYIFENPCKQENGVVSGTLTMRKPTCESENGKLTIRVESEQDLLPSLLSEVEVNFNLMKKLNTPECRENSTITSEMIISSPILDSDEIVEPKSVKLILTNALTTAEAKWWIVIGLCGFVLLLVVLLVVFKTHKNAPPEMQSATTLKPKAAETALSADGTMKDYNFS</sequence>
<feature type="transmembrane region" description="Helical" evidence="5">
    <location>
        <begin position="1032"/>
        <end position="1052"/>
    </location>
</feature>
<dbReference type="PANTHER" id="PTHR23220:SF133">
    <property type="entry name" value="INTEGRIN ALPHA-PS2"/>
    <property type="match status" value="1"/>
</dbReference>
<evidence type="ECO:0000256" key="2">
    <source>
        <dbReference type="ARBA" id="ARBA00022737"/>
    </source>
</evidence>
<feature type="signal peptide" evidence="6">
    <location>
        <begin position="1"/>
        <end position="20"/>
    </location>
</feature>
<proteinExistence type="predicted"/>
<evidence type="ECO:0000256" key="4">
    <source>
        <dbReference type="PROSITE-ProRule" id="PRU00803"/>
    </source>
</evidence>
<dbReference type="PROSITE" id="PS51470">
    <property type="entry name" value="FG_GAP"/>
    <property type="match status" value="1"/>
</dbReference>
<dbReference type="PANTHER" id="PTHR23220">
    <property type="entry name" value="INTEGRIN ALPHA"/>
    <property type="match status" value="1"/>
</dbReference>
<dbReference type="SUPFAM" id="SSF69318">
    <property type="entry name" value="Integrin alpha N-terminal domain"/>
    <property type="match status" value="1"/>
</dbReference>
<evidence type="ECO:0000256" key="3">
    <source>
        <dbReference type="ARBA" id="ARBA00023180"/>
    </source>
</evidence>
<evidence type="ECO:0000313" key="8">
    <source>
        <dbReference type="Proteomes" id="UP001158576"/>
    </source>
</evidence>
<dbReference type="Proteomes" id="UP001158576">
    <property type="component" value="Chromosome PAR"/>
</dbReference>
<reference evidence="7 8" key="1">
    <citation type="submission" date="2021-04" db="EMBL/GenBank/DDBJ databases">
        <authorList>
            <person name="Bliznina A."/>
        </authorList>
    </citation>
    <scope>NUCLEOTIDE SEQUENCE [LARGE SCALE GENOMIC DNA]</scope>
</reference>
<dbReference type="Pfam" id="PF01839">
    <property type="entry name" value="FG-GAP"/>
    <property type="match status" value="1"/>
</dbReference>
<accession>A0ABN7S242</accession>
<dbReference type="InterPro" id="IPR013519">
    <property type="entry name" value="Int_alpha_beta-p"/>
</dbReference>
<dbReference type="EMBL" id="OU015568">
    <property type="protein sequence ID" value="CAG5091150.1"/>
    <property type="molecule type" value="Genomic_DNA"/>
</dbReference>
<evidence type="ECO:0000256" key="6">
    <source>
        <dbReference type="SAM" id="SignalP"/>
    </source>
</evidence>
<keyword evidence="5" id="KW-1133">Transmembrane helix</keyword>
<evidence type="ECO:0000256" key="1">
    <source>
        <dbReference type="ARBA" id="ARBA00022729"/>
    </source>
</evidence>
<keyword evidence="5" id="KW-0472">Membrane</keyword>
<protein>
    <submittedName>
        <fullName evidence="7">Oidioi.mRNA.OKI2018_I69.PAR.g12888.t1.cds</fullName>
    </submittedName>
</protein>
<dbReference type="SMART" id="SM00191">
    <property type="entry name" value="Int_alpha"/>
    <property type="match status" value="3"/>
</dbReference>
<dbReference type="Gene3D" id="2.130.10.130">
    <property type="entry name" value="Integrin alpha, N-terminal"/>
    <property type="match status" value="1"/>
</dbReference>
<organism evidence="7 8">
    <name type="scientific">Oikopleura dioica</name>
    <name type="common">Tunicate</name>
    <dbReference type="NCBI Taxonomy" id="34765"/>
    <lineage>
        <taxon>Eukaryota</taxon>
        <taxon>Metazoa</taxon>
        <taxon>Chordata</taxon>
        <taxon>Tunicata</taxon>
        <taxon>Appendicularia</taxon>
        <taxon>Copelata</taxon>
        <taxon>Oikopleuridae</taxon>
        <taxon>Oikopleura</taxon>
    </lineage>
</organism>
<dbReference type="InterPro" id="IPR013517">
    <property type="entry name" value="FG-GAP"/>
</dbReference>
<keyword evidence="5" id="KW-0812">Transmembrane</keyword>
<keyword evidence="3" id="KW-0325">Glycoprotein</keyword>